<organism evidence="17">
    <name type="scientific">Roseihalotalea indica</name>
    <dbReference type="NCBI Taxonomy" id="2867963"/>
    <lineage>
        <taxon>Bacteria</taxon>
        <taxon>Pseudomonadati</taxon>
        <taxon>Bacteroidota</taxon>
        <taxon>Cytophagia</taxon>
        <taxon>Cytophagales</taxon>
        <taxon>Catalimonadaceae</taxon>
        <taxon>Roseihalotalea</taxon>
    </lineage>
</organism>
<keyword evidence="5 14" id="KW-1133">Transmembrane helix</keyword>
<dbReference type="InterPro" id="IPR056853">
    <property type="entry name" value="AGMP_C"/>
</dbReference>
<feature type="transmembrane region" description="Helical" evidence="14">
    <location>
        <begin position="377"/>
        <end position="397"/>
    </location>
</feature>
<feature type="transmembrane region" description="Helical" evidence="14">
    <location>
        <begin position="299"/>
        <end position="319"/>
    </location>
</feature>
<dbReference type="PANTHER" id="PTHR21624">
    <property type="entry name" value="STEROL DESATURASE-RELATED PROTEIN"/>
    <property type="match status" value="1"/>
</dbReference>
<evidence type="ECO:0000256" key="11">
    <source>
        <dbReference type="ARBA" id="ARBA00039026"/>
    </source>
</evidence>
<feature type="domain" description="Fatty acid hydroxylase" evidence="15">
    <location>
        <begin position="82"/>
        <end position="214"/>
    </location>
</feature>
<dbReference type="GO" id="GO:0008610">
    <property type="term" value="P:lipid biosynthetic process"/>
    <property type="evidence" value="ECO:0007669"/>
    <property type="project" value="InterPro"/>
</dbReference>
<evidence type="ECO:0000256" key="2">
    <source>
        <dbReference type="ARBA" id="ARBA00004477"/>
    </source>
</evidence>
<dbReference type="EC" id="1.14.16.5" evidence="11"/>
<evidence type="ECO:0000256" key="14">
    <source>
        <dbReference type="SAM" id="Phobius"/>
    </source>
</evidence>
<feature type="transmembrane region" description="Helical" evidence="14">
    <location>
        <begin position="6"/>
        <end position="26"/>
    </location>
</feature>
<evidence type="ECO:0000256" key="4">
    <source>
        <dbReference type="ARBA" id="ARBA00022824"/>
    </source>
</evidence>
<dbReference type="PANTHER" id="PTHR21624:SF1">
    <property type="entry name" value="ALKYLGLYCEROL MONOOXYGENASE"/>
    <property type="match status" value="1"/>
</dbReference>
<keyword evidence="9 14" id="KW-0472">Membrane</keyword>
<evidence type="ECO:0000256" key="5">
    <source>
        <dbReference type="ARBA" id="ARBA00022989"/>
    </source>
</evidence>
<keyword evidence="3 14" id="KW-0812">Transmembrane</keyword>
<evidence type="ECO:0000256" key="3">
    <source>
        <dbReference type="ARBA" id="ARBA00022692"/>
    </source>
</evidence>
<evidence type="ECO:0000256" key="12">
    <source>
        <dbReference type="ARBA" id="ARBA00040992"/>
    </source>
</evidence>
<feature type="domain" description="Alkylglycerol monooxygenase C-terminal" evidence="16">
    <location>
        <begin position="300"/>
        <end position="374"/>
    </location>
</feature>
<evidence type="ECO:0000256" key="7">
    <source>
        <dbReference type="ARBA" id="ARBA00023004"/>
    </source>
</evidence>
<protein>
    <recommendedName>
        <fullName evidence="12">Alkylglycerol monooxygenase</fullName>
        <ecNumber evidence="11">1.14.16.5</ecNumber>
    </recommendedName>
</protein>
<evidence type="ECO:0000259" key="15">
    <source>
        <dbReference type="Pfam" id="PF04116"/>
    </source>
</evidence>
<accession>A0AA49GJ58</accession>
<evidence type="ECO:0000256" key="8">
    <source>
        <dbReference type="ARBA" id="ARBA00023098"/>
    </source>
</evidence>
<proteinExistence type="inferred from homology"/>
<comment type="subcellular location">
    <subcellularLocation>
        <location evidence="2">Endoplasmic reticulum membrane</location>
        <topology evidence="2">Multi-pass membrane protein</topology>
    </subcellularLocation>
</comment>
<dbReference type="EMBL" id="CP120682">
    <property type="protein sequence ID" value="WKN34233.1"/>
    <property type="molecule type" value="Genomic_DNA"/>
</dbReference>
<name>A0AA49GJ58_9BACT</name>
<dbReference type="GO" id="GO:0005506">
    <property type="term" value="F:iron ion binding"/>
    <property type="evidence" value="ECO:0007669"/>
    <property type="project" value="InterPro"/>
</dbReference>
<keyword evidence="6" id="KW-0560">Oxidoreductase</keyword>
<sequence>MDVDPIVLSIPIYFLLISVELIVQLVQKRKLYRLNDAVTNISCGITQQITNLFFKVGAVAAYQLVYEHLALFQIPVTWYTVAILFVLVDLCYYWAHRKSHEINLFWGGHVVHHQSEDYNFSVALRQGSFQILWTFMFYLPLAVLGFDTLTFVAVSAFVTLYQFWIHTETIGKLGWLEYILNTPSHHRVHHGRDPKYIDRNHAGVFIIWDRLFGTFQEEEERPTYGVTQPVNSWNPVWLNVKHYGYMWGLLRQSPKWKDRLNIVFNKPGWQPEHLGGYLKPQEVNKTTYQKYDAKGLASANLYVLFQFVLALIGTALFLFNAANFSLAEMVFSSLLIISTLVSLGALLENRTSAAPLEIVRMACAVVAILYFTEQTGFYGAILAFCVLYFFVSILWIFSFQPQHQKRTVQGAVLSGKVRV</sequence>
<comment type="similarity">
    <text evidence="10">Belongs to the sterol desaturase family. TMEM195 subfamily.</text>
</comment>
<evidence type="ECO:0000256" key="13">
    <source>
        <dbReference type="ARBA" id="ARBA00047556"/>
    </source>
</evidence>
<evidence type="ECO:0000313" key="17">
    <source>
        <dbReference type="EMBL" id="WKN34233.1"/>
    </source>
</evidence>
<dbReference type="InterPro" id="IPR006694">
    <property type="entry name" value="Fatty_acid_hydroxylase"/>
</dbReference>
<reference evidence="17" key="2">
    <citation type="journal article" date="2024" name="Antonie Van Leeuwenhoek">
        <title>Roseihalotalea indica gen. nov., sp. nov., a halophilic Bacteroidetes from mesopelagic Southwest Indian Ocean with higher carbohydrate metabolic potential.</title>
        <authorList>
            <person name="Chen B."/>
            <person name="Zhang M."/>
            <person name="Lin D."/>
            <person name="Ye J."/>
            <person name="Tang K."/>
        </authorList>
    </citation>
    <scope>NUCLEOTIDE SEQUENCE</scope>
    <source>
        <strain evidence="17">TK19036</strain>
    </source>
</reference>
<keyword evidence="7" id="KW-0408">Iron</keyword>
<dbReference type="GO" id="GO:0050479">
    <property type="term" value="F:glyceryl-ether monooxygenase activity"/>
    <property type="evidence" value="ECO:0007669"/>
    <property type="project" value="UniProtKB-EC"/>
</dbReference>
<dbReference type="GO" id="GO:0006643">
    <property type="term" value="P:membrane lipid metabolic process"/>
    <property type="evidence" value="ECO:0007669"/>
    <property type="project" value="TreeGrafter"/>
</dbReference>
<evidence type="ECO:0000256" key="6">
    <source>
        <dbReference type="ARBA" id="ARBA00023002"/>
    </source>
</evidence>
<dbReference type="GO" id="GO:0016020">
    <property type="term" value="C:membrane"/>
    <property type="evidence" value="ECO:0007669"/>
    <property type="project" value="GOC"/>
</dbReference>
<comment type="cofactor">
    <cofactor evidence="1">
        <name>Fe cation</name>
        <dbReference type="ChEBI" id="CHEBI:24875"/>
    </cofactor>
</comment>
<dbReference type="Pfam" id="PF24858">
    <property type="entry name" value="AGMP_C"/>
    <property type="match status" value="1"/>
</dbReference>
<evidence type="ECO:0000256" key="10">
    <source>
        <dbReference type="ARBA" id="ARBA00038190"/>
    </source>
</evidence>
<reference evidence="17" key="1">
    <citation type="journal article" date="2023" name="Comput. Struct. Biotechnol. J.">
        <title>Discovery of a novel marine Bacteroidetes with a rich repertoire of carbohydrate-active enzymes.</title>
        <authorList>
            <person name="Chen B."/>
            <person name="Liu G."/>
            <person name="Chen Q."/>
            <person name="Wang H."/>
            <person name="Liu L."/>
            <person name="Tang K."/>
        </authorList>
    </citation>
    <scope>NUCLEOTIDE SEQUENCE</scope>
    <source>
        <strain evidence="17">TK19036</strain>
    </source>
</reference>
<feature type="transmembrane region" description="Helical" evidence="14">
    <location>
        <begin position="354"/>
        <end position="371"/>
    </location>
</feature>
<gene>
    <name evidence="17" type="ORF">K4G66_17790</name>
</gene>
<comment type="catalytic activity">
    <reaction evidence="13">
        <text>1-O-(1,2-saturated-alkyl)-sn-glycerol + (6R)-L-erythro-5,6,7,8-tetrahydrobiopterin + O2 = a 1-(1-hydroxyalkyl)-sn-glycerol + (6R)-L-erythro-6,7-dihydrobiopterin + H2O</text>
        <dbReference type="Rhea" id="RHEA:36255"/>
        <dbReference type="ChEBI" id="CHEBI:15377"/>
        <dbReference type="ChEBI" id="CHEBI:15379"/>
        <dbReference type="ChEBI" id="CHEBI:43120"/>
        <dbReference type="ChEBI" id="CHEBI:59560"/>
        <dbReference type="ChEBI" id="CHEBI:73418"/>
        <dbReference type="ChEBI" id="CHEBI:83957"/>
        <dbReference type="EC" id="1.14.16.5"/>
    </reaction>
</comment>
<dbReference type="InterPro" id="IPR051689">
    <property type="entry name" value="Sterol_desaturase/TMEM195"/>
</dbReference>
<evidence type="ECO:0000256" key="9">
    <source>
        <dbReference type="ARBA" id="ARBA00023136"/>
    </source>
</evidence>
<keyword evidence="4" id="KW-0256">Endoplasmic reticulum</keyword>
<feature type="transmembrane region" description="Helical" evidence="14">
    <location>
        <begin position="325"/>
        <end position="347"/>
    </location>
</feature>
<evidence type="ECO:0000256" key="1">
    <source>
        <dbReference type="ARBA" id="ARBA00001962"/>
    </source>
</evidence>
<feature type="transmembrane region" description="Helical" evidence="14">
    <location>
        <begin position="76"/>
        <end position="95"/>
    </location>
</feature>
<evidence type="ECO:0000259" key="16">
    <source>
        <dbReference type="Pfam" id="PF24858"/>
    </source>
</evidence>
<keyword evidence="8" id="KW-0443">Lipid metabolism</keyword>
<feature type="transmembrane region" description="Helical" evidence="14">
    <location>
        <begin position="137"/>
        <end position="164"/>
    </location>
</feature>
<dbReference type="AlphaFoldDB" id="A0AA49GJ58"/>
<dbReference type="Pfam" id="PF04116">
    <property type="entry name" value="FA_hydroxylase"/>
    <property type="match status" value="1"/>
</dbReference>